<protein>
    <submittedName>
        <fullName evidence="1">Uncharacterized protein</fullName>
    </submittedName>
</protein>
<evidence type="ECO:0000313" key="1">
    <source>
        <dbReference type="EMBL" id="VTR53861.1"/>
    </source>
</evidence>
<reference evidence="1 2" key="1">
    <citation type="submission" date="2019-05" db="EMBL/GenBank/DDBJ databases">
        <authorList>
            <consortium name="Pathogen Informatics"/>
        </authorList>
    </citation>
    <scope>NUCLEOTIDE SEQUENCE [LARGE SCALE GENOMIC DNA]</scope>
    <source>
        <strain evidence="1 2">NCTC11429</strain>
    </source>
</reference>
<proteinExistence type="predicted"/>
<dbReference type="KEGG" id="stha:NCTC11429_04936"/>
<name>A0A4U9W508_9SPHI</name>
<evidence type="ECO:0000313" key="2">
    <source>
        <dbReference type="Proteomes" id="UP000308196"/>
    </source>
</evidence>
<organism evidence="1 2">
    <name type="scientific">Sphingobacterium thalpophilum</name>
    <dbReference type="NCBI Taxonomy" id="259"/>
    <lineage>
        <taxon>Bacteria</taxon>
        <taxon>Pseudomonadati</taxon>
        <taxon>Bacteroidota</taxon>
        <taxon>Sphingobacteriia</taxon>
        <taxon>Sphingobacteriales</taxon>
        <taxon>Sphingobacteriaceae</taxon>
        <taxon>Sphingobacterium</taxon>
    </lineage>
</organism>
<dbReference type="STRING" id="1123265.GCA_000686625_00274"/>
<dbReference type="Proteomes" id="UP000308196">
    <property type="component" value="Chromosome"/>
</dbReference>
<accession>A0A4U9W508</accession>
<dbReference type="AlphaFoldDB" id="A0A4U9W508"/>
<dbReference type="EMBL" id="LR590484">
    <property type="protein sequence ID" value="VTR53861.1"/>
    <property type="molecule type" value="Genomic_DNA"/>
</dbReference>
<dbReference type="RefSeq" id="WP_160169454.1">
    <property type="nucleotide sequence ID" value="NZ_CP141191.1"/>
</dbReference>
<gene>
    <name evidence="1" type="ORF">NCTC11429_04936</name>
</gene>
<sequence length="48" mass="5609">MVWTKKLFPTVKGTAFFMKYSAFRLVCAVNQLIPLTDMTDLRIENGRR</sequence>